<dbReference type="InterPro" id="IPR032711">
    <property type="entry name" value="SoxY"/>
</dbReference>
<gene>
    <name evidence="2" type="ORF">SAMN05216234_1569</name>
</gene>
<organism evidence="2 3">
    <name type="scientific">Hydrogenimonas thermophila</name>
    <dbReference type="NCBI Taxonomy" id="223786"/>
    <lineage>
        <taxon>Bacteria</taxon>
        <taxon>Pseudomonadati</taxon>
        <taxon>Campylobacterota</taxon>
        <taxon>Epsilonproteobacteria</taxon>
        <taxon>Campylobacterales</taxon>
        <taxon>Hydrogenimonadaceae</taxon>
        <taxon>Hydrogenimonas</taxon>
    </lineage>
</organism>
<dbReference type="Pfam" id="PF13501">
    <property type="entry name" value="SoxY"/>
    <property type="match status" value="1"/>
</dbReference>
<name>A0A1I5U7Z3_9BACT</name>
<reference evidence="2 3" key="1">
    <citation type="submission" date="2016-10" db="EMBL/GenBank/DDBJ databases">
        <authorList>
            <person name="de Groot N.N."/>
        </authorList>
    </citation>
    <scope>NUCLEOTIDE SEQUENCE [LARGE SCALE GENOMIC DNA]</scope>
    <source>
        <strain evidence="2 3">EP1-55-1</strain>
    </source>
</reference>
<protein>
    <submittedName>
        <fullName evidence="2">Sulfur-oxidizing protein SoxY</fullName>
    </submittedName>
</protein>
<dbReference type="AlphaFoldDB" id="A0A1I5U7Z3"/>
<feature type="domain" description="Ig-like SoxY" evidence="1">
    <location>
        <begin position="46"/>
        <end position="157"/>
    </location>
</feature>
<dbReference type="InterPro" id="IPR038162">
    <property type="entry name" value="SoxY_sf"/>
</dbReference>
<dbReference type="RefSeq" id="WP_092914091.1">
    <property type="nucleotide sequence ID" value="NZ_CP136592.1"/>
</dbReference>
<dbReference type="OrthoDB" id="9798154at2"/>
<evidence type="ECO:0000313" key="3">
    <source>
        <dbReference type="Proteomes" id="UP000199227"/>
    </source>
</evidence>
<sequence>MKRREFIKGVAGATISMPLIPSLIGNRLYADEDEIPEELPFEEAYKDIVGDDEVKDGSSVMELNIPKQPSSGAAVPVEVTVKLPMEKDNYVSAIHVLTTKNKINHVVTANYTPSNGMAYLFVNTKLATKQDVVIIAETNNGEFYKASQYVRAPLGGCG</sequence>
<dbReference type="STRING" id="223786.SAMN05216234_1569"/>
<dbReference type="EMBL" id="FOXB01000056">
    <property type="protein sequence ID" value="SFP91370.1"/>
    <property type="molecule type" value="Genomic_DNA"/>
</dbReference>
<dbReference type="Proteomes" id="UP000199227">
    <property type="component" value="Unassembled WGS sequence"/>
</dbReference>
<keyword evidence="3" id="KW-1185">Reference proteome</keyword>
<proteinExistence type="predicted"/>
<accession>A0A1I5U7Z3</accession>
<evidence type="ECO:0000259" key="1">
    <source>
        <dbReference type="Pfam" id="PF13501"/>
    </source>
</evidence>
<evidence type="ECO:0000313" key="2">
    <source>
        <dbReference type="EMBL" id="SFP91370.1"/>
    </source>
</evidence>
<dbReference type="Gene3D" id="2.60.40.2470">
    <property type="entry name" value="SoxY domain"/>
    <property type="match status" value="1"/>
</dbReference>